<evidence type="ECO:0000256" key="1">
    <source>
        <dbReference type="SAM" id="MobiDB-lite"/>
    </source>
</evidence>
<keyword evidence="5" id="KW-1185">Reference proteome</keyword>
<feature type="region of interest" description="Disordered" evidence="1">
    <location>
        <begin position="342"/>
        <end position="401"/>
    </location>
</feature>
<evidence type="ECO:0000259" key="2">
    <source>
        <dbReference type="Pfam" id="PF03732"/>
    </source>
</evidence>
<dbReference type="AlphaFoldDB" id="A0AA88E6T0"/>
<comment type="caution">
    <text evidence="3">The sequence shown here is derived from an EMBL/GenBank/DDBJ whole genome shotgun (WGS) entry which is preliminary data.</text>
</comment>
<evidence type="ECO:0000313" key="3">
    <source>
        <dbReference type="EMBL" id="GMN69137.1"/>
    </source>
</evidence>
<dbReference type="PANTHER" id="PTHR33240:SF15">
    <property type="entry name" value="GAG-PRO-LIKE PROTEIN"/>
    <property type="match status" value="1"/>
</dbReference>
<dbReference type="EMBL" id="BTGU01000778">
    <property type="protein sequence ID" value="GMN69137.1"/>
    <property type="molecule type" value="Genomic_DNA"/>
</dbReference>
<dbReference type="Pfam" id="PF03732">
    <property type="entry name" value="Retrotrans_gag"/>
    <property type="match status" value="1"/>
</dbReference>
<feature type="domain" description="Retrotransposon gag" evidence="2">
    <location>
        <begin position="15"/>
        <end position="76"/>
    </location>
</feature>
<evidence type="ECO:0000313" key="4">
    <source>
        <dbReference type="EMBL" id="GMN69150.1"/>
    </source>
</evidence>
<name>A0AA88E6T0_FICCA</name>
<dbReference type="Proteomes" id="UP001187192">
    <property type="component" value="Unassembled WGS sequence"/>
</dbReference>
<protein>
    <recommendedName>
        <fullName evidence="2">Retrotransposon gag domain-containing protein</fullName>
    </recommendedName>
</protein>
<reference evidence="3" key="1">
    <citation type="submission" date="2023-07" db="EMBL/GenBank/DDBJ databases">
        <title>draft genome sequence of fig (Ficus carica).</title>
        <authorList>
            <person name="Takahashi T."/>
            <person name="Nishimura K."/>
        </authorList>
    </citation>
    <scope>NUCLEOTIDE SEQUENCE</scope>
</reference>
<feature type="compositionally biased region" description="Low complexity" evidence="1">
    <location>
        <begin position="119"/>
        <end position="131"/>
    </location>
</feature>
<dbReference type="PANTHER" id="PTHR33240">
    <property type="entry name" value="OS08G0508500 PROTEIN"/>
    <property type="match status" value="1"/>
</dbReference>
<evidence type="ECO:0000313" key="5">
    <source>
        <dbReference type="Proteomes" id="UP001187192"/>
    </source>
</evidence>
<dbReference type="EMBL" id="BTGU01000779">
    <property type="protein sequence ID" value="GMN69150.1"/>
    <property type="molecule type" value="Genomic_DNA"/>
</dbReference>
<organism evidence="3 5">
    <name type="scientific">Ficus carica</name>
    <name type="common">Common fig</name>
    <dbReference type="NCBI Taxonomy" id="3494"/>
    <lineage>
        <taxon>Eukaryota</taxon>
        <taxon>Viridiplantae</taxon>
        <taxon>Streptophyta</taxon>
        <taxon>Embryophyta</taxon>
        <taxon>Tracheophyta</taxon>
        <taxon>Spermatophyta</taxon>
        <taxon>Magnoliopsida</taxon>
        <taxon>eudicotyledons</taxon>
        <taxon>Gunneridae</taxon>
        <taxon>Pentapetalae</taxon>
        <taxon>rosids</taxon>
        <taxon>fabids</taxon>
        <taxon>Rosales</taxon>
        <taxon>Moraceae</taxon>
        <taxon>Ficeae</taxon>
        <taxon>Ficus</taxon>
    </lineage>
</organism>
<accession>A0AA88E6T0</accession>
<feature type="compositionally biased region" description="Basic and acidic residues" evidence="1">
    <location>
        <begin position="158"/>
        <end position="175"/>
    </location>
</feature>
<sequence>MLIQNANEAALCKSFCLILTGATRQWYRRLTPGSIGYFKQLANAFAAAFLSSKTRKLGASHLFGIKQGETLMQAFREGIKDARLVWTLAYDRPLTFAQLRGIAWRHAEADEYVRGRDWTGTAPRPTTAPGRSCTEKSKQVLQLPQGCGPRHKGLHTAPRPDRAADSHGHLREFVERIITPTGPSRPAQATRRNPRPSDQTDEQEQEHIVHTIFGGMATGDTTSSRISYVCEARRYARGEYINMAEHISKVCRQDSAPITFTDDKTDRLLHPHNKALIGEIRVAGNVIRRVLIDNGSSADIMFMDAFSRLKIEGAGLTPARTPLYGFSGERSSVPRTSRLGWTRLSATSPSPSCPRTGKRPGGSRTPRRGLMVGHRPELEVPDQDPPALAGIPTSVVLGPQS</sequence>
<proteinExistence type="predicted"/>
<feature type="region of interest" description="Disordered" evidence="1">
    <location>
        <begin position="116"/>
        <end position="204"/>
    </location>
</feature>
<dbReference type="InterPro" id="IPR005162">
    <property type="entry name" value="Retrotrans_gag_dom"/>
</dbReference>
<gene>
    <name evidence="3" type="ORF">TIFTF001_038187</name>
    <name evidence="4" type="ORF">TIFTF001_038199</name>
</gene>